<accession>W4FF19</accession>
<evidence type="ECO:0000313" key="4">
    <source>
        <dbReference type="EMBL" id="ETV66082.1"/>
    </source>
</evidence>
<dbReference type="OrthoDB" id="63195at2759"/>
<dbReference type="VEuPathDB" id="FungiDB:H257_17347"/>
<proteinExistence type="predicted"/>
<dbReference type="RefSeq" id="XP_009844411.1">
    <property type="nucleotide sequence ID" value="XM_009846109.1"/>
</dbReference>
<dbReference type="GO" id="GO:0016020">
    <property type="term" value="C:membrane"/>
    <property type="evidence" value="ECO:0007669"/>
    <property type="project" value="UniProtKB-SubCell"/>
</dbReference>
<keyword evidence="2" id="KW-0812">Transmembrane</keyword>
<protein>
    <recommendedName>
        <fullName evidence="3">Neurotransmitter-gated ion-channel transmembrane domain-containing protein</fullName>
    </recommendedName>
</protein>
<feature type="transmembrane region" description="Helical" evidence="2">
    <location>
        <begin position="408"/>
        <end position="430"/>
    </location>
</feature>
<keyword evidence="2" id="KW-0472">Membrane</keyword>
<dbReference type="EMBL" id="KI913217">
    <property type="protein sequence ID" value="ETV66082.1"/>
    <property type="molecule type" value="Genomic_DNA"/>
</dbReference>
<feature type="domain" description="Neurotransmitter-gated ion-channel transmembrane" evidence="3">
    <location>
        <begin position="345"/>
        <end position="440"/>
    </location>
</feature>
<dbReference type="GeneID" id="20819343"/>
<gene>
    <name evidence="4" type="ORF">H257_17347</name>
</gene>
<feature type="transmembrane region" description="Helical" evidence="2">
    <location>
        <begin position="375"/>
        <end position="396"/>
    </location>
</feature>
<feature type="transmembrane region" description="Helical" evidence="2">
    <location>
        <begin position="338"/>
        <end position="360"/>
    </location>
</feature>
<dbReference type="PANTHER" id="PTHR18945">
    <property type="entry name" value="NEUROTRANSMITTER GATED ION CHANNEL"/>
    <property type="match status" value="1"/>
</dbReference>
<keyword evidence="2" id="KW-1133">Transmembrane helix</keyword>
<sequence>MAQGRFVNAIQKVMSMFSVQARIGSVVHNATEAKPHRSLGWKSTVTSYTHVPAAPNHRVVLHVTVPLKLRAQVLKKQLHLVCITAGPGGIWVIEKITPDGREIQCRSAIPTDTGTFEWEAVVDGDSMIVRNVTTATVPVEVALATPLNFESRLTVFSLFDVNTVSQVFRADARLELMLPNISLANVKREHVEAFLSALGIHEGHAVQFLNVVDIIGEVVHSSEYVENALQSDTHMDYRLIYRLRAILTGQFVLHAFPFDQQEMTIPIQLHLPRERAVLAVNYRNPSIFQVTNFQLSNVFHVATGNYVVASAFFSDINESTTSEIYPRMNFSILLQRRGGYYITHIVIPVTLITYMGFLSFCLDNEGKTIDTGERLLISVTMVLTAVTYKFVVAGAIPQISYLTMLDHYVSFSFYYVCAISVANAFVMIGHNGESRAFHVMVTMAVVYTAYNVLWAIYFYTWIRRRDRANEAMLNYHRVRLMVTKTFPNSKEGFQGRMFTEMMKELGIEEAHLGHRKKQPINHKVSILHPTHHAIKKIHHSIAQSVSGPQERQIVG</sequence>
<feature type="transmembrane region" description="Helical" evidence="2">
    <location>
        <begin position="436"/>
        <end position="459"/>
    </location>
</feature>
<dbReference type="InterPro" id="IPR006201">
    <property type="entry name" value="Neur_channel"/>
</dbReference>
<dbReference type="AlphaFoldDB" id="W4FF19"/>
<evidence type="ECO:0000256" key="2">
    <source>
        <dbReference type="SAM" id="Phobius"/>
    </source>
</evidence>
<reference evidence="4" key="1">
    <citation type="submission" date="2013-12" db="EMBL/GenBank/DDBJ databases">
        <title>The Genome Sequence of Aphanomyces astaci APO3.</title>
        <authorList>
            <consortium name="The Broad Institute Genomics Platform"/>
            <person name="Russ C."/>
            <person name="Tyler B."/>
            <person name="van West P."/>
            <person name="Dieguez-Uribeondo J."/>
            <person name="Young S.K."/>
            <person name="Zeng Q."/>
            <person name="Gargeya S."/>
            <person name="Fitzgerald M."/>
            <person name="Abouelleil A."/>
            <person name="Alvarado L."/>
            <person name="Chapman S.B."/>
            <person name="Gainer-Dewar J."/>
            <person name="Goldberg J."/>
            <person name="Griggs A."/>
            <person name="Gujja S."/>
            <person name="Hansen M."/>
            <person name="Howarth C."/>
            <person name="Imamovic A."/>
            <person name="Ireland A."/>
            <person name="Larimer J."/>
            <person name="McCowan C."/>
            <person name="Murphy C."/>
            <person name="Pearson M."/>
            <person name="Poon T.W."/>
            <person name="Priest M."/>
            <person name="Roberts A."/>
            <person name="Saif S."/>
            <person name="Shea T."/>
            <person name="Sykes S."/>
            <person name="Wortman J."/>
            <person name="Nusbaum C."/>
            <person name="Birren B."/>
        </authorList>
    </citation>
    <scope>NUCLEOTIDE SEQUENCE [LARGE SCALE GENOMIC DNA]</scope>
    <source>
        <strain evidence="4">APO3</strain>
    </source>
</reference>
<dbReference type="STRING" id="112090.W4FF19"/>
<evidence type="ECO:0000256" key="1">
    <source>
        <dbReference type="ARBA" id="ARBA00004141"/>
    </source>
</evidence>
<organism evidence="4">
    <name type="scientific">Aphanomyces astaci</name>
    <name type="common">Crayfish plague agent</name>
    <dbReference type="NCBI Taxonomy" id="112090"/>
    <lineage>
        <taxon>Eukaryota</taxon>
        <taxon>Sar</taxon>
        <taxon>Stramenopiles</taxon>
        <taxon>Oomycota</taxon>
        <taxon>Saprolegniomycetes</taxon>
        <taxon>Saprolegniales</taxon>
        <taxon>Verrucalvaceae</taxon>
        <taxon>Aphanomyces</taxon>
    </lineage>
</organism>
<comment type="subcellular location">
    <subcellularLocation>
        <location evidence="1">Membrane</location>
        <topology evidence="1">Multi-pass membrane protein</topology>
    </subcellularLocation>
</comment>
<dbReference type="GO" id="GO:0004888">
    <property type="term" value="F:transmembrane signaling receptor activity"/>
    <property type="evidence" value="ECO:0007669"/>
    <property type="project" value="InterPro"/>
</dbReference>
<evidence type="ECO:0000259" key="3">
    <source>
        <dbReference type="Pfam" id="PF02932"/>
    </source>
</evidence>
<dbReference type="Gene3D" id="1.20.58.390">
    <property type="entry name" value="Neurotransmitter-gated ion-channel transmembrane domain"/>
    <property type="match status" value="1"/>
</dbReference>
<dbReference type="GO" id="GO:0005230">
    <property type="term" value="F:extracellular ligand-gated monoatomic ion channel activity"/>
    <property type="evidence" value="ECO:0007669"/>
    <property type="project" value="InterPro"/>
</dbReference>
<dbReference type="SUPFAM" id="SSF90112">
    <property type="entry name" value="Neurotransmitter-gated ion-channel transmembrane pore"/>
    <property type="match status" value="1"/>
</dbReference>
<dbReference type="InterPro" id="IPR006029">
    <property type="entry name" value="Neurotrans-gated_channel_TM"/>
</dbReference>
<dbReference type="InterPro" id="IPR036734">
    <property type="entry name" value="Neur_chan_lig-bd_sf"/>
</dbReference>
<dbReference type="InterPro" id="IPR038050">
    <property type="entry name" value="Neuro_actylchol_rec"/>
</dbReference>
<dbReference type="InterPro" id="IPR036719">
    <property type="entry name" value="Neuro-gated_channel_TM_sf"/>
</dbReference>
<name>W4FF19_APHAT</name>
<dbReference type="Pfam" id="PF02932">
    <property type="entry name" value="Neur_chan_memb"/>
    <property type="match status" value="1"/>
</dbReference>
<dbReference type="Gene3D" id="2.70.170.10">
    <property type="entry name" value="Neurotransmitter-gated ion-channel ligand-binding domain"/>
    <property type="match status" value="1"/>
</dbReference>